<feature type="compositionally biased region" description="Basic and acidic residues" evidence="1">
    <location>
        <begin position="170"/>
        <end position="181"/>
    </location>
</feature>
<feature type="compositionally biased region" description="Basic and acidic residues" evidence="1">
    <location>
        <begin position="85"/>
        <end position="98"/>
    </location>
</feature>
<protein>
    <submittedName>
        <fullName evidence="2">Uncharacterized protein</fullName>
    </submittedName>
</protein>
<evidence type="ECO:0000313" key="2">
    <source>
        <dbReference type="EMBL" id="KYN29122.1"/>
    </source>
</evidence>
<evidence type="ECO:0000313" key="3">
    <source>
        <dbReference type="Proteomes" id="UP000078492"/>
    </source>
</evidence>
<feature type="region of interest" description="Disordered" evidence="1">
    <location>
        <begin position="85"/>
        <end position="106"/>
    </location>
</feature>
<accession>A0A151JQ98</accession>
<dbReference type="EMBL" id="KQ978705">
    <property type="protein sequence ID" value="KYN29122.1"/>
    <property type="molecule type" value="Genomic_DNA"/>
</dbReference>
<evidence type="ECO:0000256" key="1">
    <source>
        <dbReference type="SAM" id="MobiDB-lite"/>
    </source>
</evidence>
<sequence>MCSPRIAMFSSVGNCYATHLRASWTRRPCEAPKILSVNSRRDSIAAKRFGHFIARHAARFDDGSISRSRKRSCVRRRRLQIAVRRGEARRGEARRGEENSVGSPGSSDSYWILAMCKTKHDTTRCGAIRRPSMREPTRDRRENAQGRQREKEREGGGEGEMAKLKTNSADGRRREKEIEAD</sequence>
<keyword evidence="3" id="KW-1185">Reference proteome</keyword>
<dbReference type="AlphaFoldDB" id="A0A151JQ98"/>
<feature type="region of interest" description="Disordered" evidence="1">
    <location>
        <begin position="122"/>
        <end position="181"/>
    </location>
</feature>
<gene>
    <name evidence="2" type="ORF">ALC57_01441</name>
</gene>
<organism evidence="2 3">
    <name type="scientific">Trachymyrmex cornetzi</name>
    <dbReference type="NCBI Taxonomy" id="471704"/>
    <lineage>
        <taxon>Eukaryota</taxon>
        <taxon>Metazoa</taxon>
        <taxon>Ecdysozoa</taxon>
        <taxon>Arthropoda</taxon>
        <taxon>Hexapoda</taxon>
        <taxon>Insecta</taxon>
        <taxon>Pterygota</taxon>
        <taxon>Neoptera</taxon>
        <taxon>Endopterygota</taxon>
        <taxon>Hymenoptera</taxon>
        <taxon>Apocrita</taxon>
        <taxon>Aculeata</taxon>
        <taxon>Formicoidea</taxon>
        <taxon>Formicidae</taxon>
        <taxon>Myrmicinae</taxon>
        <taxon>Trachymyrmex</taxon>
    </lineage>
</organism>
<feature type="compositionally biased region" description="Basic and acidic residues" evidence="1">
    <location>
        <begin position="132"/>
        <end position="163"/>
    </location>
</feature>
<dbReference type="Proteomes" id="UP000078492">
    <property type="component" value="Unassembled WGS sequence"/>
</dbReference>
<name>A0A151JQ98_9HYME</name>
<reference evidence="2 3" key="1">
    <citation type="submission" date="2015-09" db="EMBL/GenBank/DDBJ databases">
        <title>Trachymyrmex cornetzi WGS genome.</title>
        <authorList>
            <person name="Nygaard S."/>
            <person name="Hu H."/>
            <person name="Boomsma J."/>
            <person name="Zhang G."/>
        </authorList>
    </citation>
    <scope>NUCLEOTIDE SEQUENCE [LARGE SCALE GENOMIC DNA]</scope>
    <source>
        <strain evidence="2">Tcor2-1</strain>
        <tissue evidence="2">Whole body</tissue>
    </source>
</reference>
<proteinExistence type="predicted"/>